<dbReference type="GO" id="GO:0004519">
    <property type="term" value="F:endonuclease activity"/>
    <property type="evidence" value="ECO:0007669"/>
    <property type="project" value="UniProtKB-KW"/>
</dbReference>
<sequence length="468" mass="51906">MVGVERGVHMDATHSGDDNFFRTQRPGDTLARLGQHKRDIEYEIFSTWADTTHVVDDFEVEITHIQHAIGDSKAAVEKAIFAYRRLIDLPGLRHIQHTTRLLDIKRLTSIDTAIAELGPDVNAEVYAHIDAYLVEVFTATKPNQPLLTPKAIVHRLRRLIAQLDTTVGYDAAKRKRRTRPQDAFVVHDYELGARSGTTVECDNTTHALIRQYRAHVAAENNISEDEAARLILTGELTTPPTVTIFGFAPLGPDGDIVDGASVFFPGTGWTDAEGSAVAEKYASRIVDLGDVAGHEIDGYVPSARMKAFAIARDGTCVWPGCTRDAQHCQLDHRVPYADGGSTTPANLFSLCQRHHNVKTDRRAYYIPDPTTGDIVWLFADGTYALSEPDGFITTQLGADNPRWNHSLDQRRVLRDRVATFMAKGHTILDDFDTTGNYDTCIEALARLEQEYGMTFPHKPDTNPDANSG</sequence>
<reference evidence="2" key="1">
    <citation type="submission" date="2009-01" db="EMBL/GenBank/DDBJ databases">
        <authorList>
            <person name="Qin X."/>
            <person name="Bachman B."/>
            <person name="Battles P."/>
            <person name="Bell A."/>
            <person name="Bess C."/>
            <person name="Bickham C."/>
            <person name="Chaboub L."/>
            <person name="Chen D."/>
            <person name="Coyle M."/>
            <person name="Deiros D.R."/>
            <person name="Dinh H."/>
            <person name="Forbes L."/>
            <person name="Fowler G."/>
            <person name="Francisco L."/>
            <person name="Fu Q."/>
            <person name="Gubbala S."/>
            <person name="Hale W."/>
            <person name="Han Y."/>
            <person name="Hemphill L."/>
            <person name="Highlander S.K."/>
            <person name="Hirani K."/>
            <person name="Hogues M."/>
            <person name="Jackson L."/>
            <person name="Jakkamsetti A."/>
            <person name="Javaid M."/>
            <person name="Jiang H."/>
            <person name="Korchina V."/>
            <person name="Kovar C."/>
            <person name="Lara F."/>
            <person name="Lee S."/>
            <person name="Mata R."/>
            <person name="Mathew T."/>
            <person name="Moen C."/>
            <person name="Morales K."/>
            <person name="Munidasa M."/>
            <person name="Nazareth L."/>
            <person name="Ngo R."/>
            <person name="Nguyen L."/>
            <person name="Okwuonu G."/>
            <person name="Ongeri F."/>
            <person name="Patil S."/>
            <person name="Petrosino J."/>
            <person name="Pham C."/>
            <person name="Pham P."/>
            <person name="Pu L.-L."/>
            <person name="Puazo M."/>
            <person name="Raj R."/>
            <person name="Reid J."/>
            <person name="Rouhana J."/>
            <person name="Saada N."/>
            <person name="Shang Y."/>
            <person name="Simmons D."/>
            <person name="Thornton R."/>
            <person name="Warren J."/>
            <person name="Weissenberger G."/>
            <person name="Zhang J."/>
            <person name="Zhang L."/>
            <person name="Zhou C."/>
            <person name="Zhu D."/>
            <person name="Muzny D."/>
            <person name="Worley K."/>
            <person name="Gibbs R."/>
        </authorList>
    </citation>
    <scope>NUCLEOTIDE SEQUENCE [LARGE SCALE GENOMIC DNA]</scope>
    <source>
        <strain evidence="2">DSM 44291</strain>
    </source>
</reference>
<dbReference type="AlphaFoldDB" id="C0XR63"/>
<keyword evidence="2" id="KW-0378">Hydrolase</keyword>
<dbReference type="SMART" id="SM00507">
    <property type="entry name" value="HNHc"/>
    <property type="match status" value="1"/>
</dbReference>
<gene>
    <name evidence="2" type="ORF">HMPREF0298_0933</name>
</gene>
<evidence type="ECO:0000313" key="3">
    <source>
        <dbReference type="Proteomes" id="UP000006196"/>
    </source>
</evidence>
<dbReference type="GO" id="GO:0008270">
    <property type="term" value="F:zinc ion binding"/>
    <property type="evidence" value="ECO:0007669"/>
    <property type="project" value="InterPro"/>
</dbReference>
<evidence type="ECO:0000259" key="1">
    <source>
        <dbReference type="SMART" id="SM00507"/>
    </source>
</evidence>
<organism evidence="2 3">
    <name type="scientific">Corynebacterium lipophiloflavum (strain ATCC 700352 / DSM 44291 / CCUG 37336 / JCM 10383 / DMMZ 1944)</name>
    <dbReference type="NCBI Taxonomy" id="525263"/>
    <lineage>
        <taxon>Bacteria</taxon>
        <taxon>Bacillati</taxon>
        <taxon>Actinomycetota</taxon>
        <taxon>Actinomycetes</taxon>
        <taxon>Mycobacteriales</taxon>
        <taxon>Corynebacteriaceae</taxon>
        <taxon>Corynebacterium</taxon>
    </lineage>
</organism>
<dbReference type="HOGENOM" id="CLU_035975_0_0_11"/>
<keyword evidence="2" id="KW-0540">Nuclease</keyword>
<dbReference type="Pfam" id="PF01844">
    <property type="entry name" value="HNH"/>
    <property type="match status" value="1"/>
</dbReference>
<dbReference type="CDD" id="cd00085">
    <property type="entry name" value="HNHc"/>
    <property type="match status" value="1"/>
</dbReference>
<dbReference type="InterPro" id="IPR002711">
    <property type="entry name" value="HNH"/>
</dbReference>
<dbReference type="EMBL" id="ACHJ01000089">
    <property type="protein sequence ID" value="EEI17268.1"/>
    <property type="molecule type" value="Genomic_DNA"/>
</dbReference>
<keyword evidence="3" id="KW-1185">Reference proteome</keyword>
<comment type="caution">
    <text evidence="2">The sequence shown here is derived from an EMBL/GenBank/DDBJ whole genome shotgun (WGS) entry which is preliminary data.</text>
</comment>
<keyword evidence="2" id="KW-0255">Endonuclease</keyword>
<dbReference type="GO" id="GO:0003676">
    <property type="term" value="F:nucleic acid binding"/>
    <property type="evidence" value="ECO:0007669"/>
    <property type="project" value="InterPro"/>
</dbReference>
<dbReference type="STRING" id="525263.HMPREF0298_0933"/>
<protein>
    <submittedName>
        <fullName evidence="2">HNH endonuclease domain protein</fullName>
    </submittedName>
</protein>
<proteinExistence type="predicted"/>
<dbReference type="eggNOG" id="COG1403">
    <property type="taxonomic scope" value="Bacteria"/>
</dbReference>
<feature type="domain" description="HNH nuclease" evidence="1">
    <location>
        <begin position="304"/>
        <end position="356"/>
    </location>
</feature>
<accession>C0XR63</accession>
<name>C0XR63_CORLD</name>
<dbReference type="Proteomes" id="UP000006196">
    <property type="component" value="Unassembled WGS sequence"/>
</dbReference>
<dbReference type="Gene3D" id="1.10.30.50">
    <property type="match status" value="1"/>
</dbReference>
<dbReference type="InterPro" id="IPR003615">
    <property type="entry name" value="HNH_nuc"/>
</dbReference>
<evidence type="ECO:0000313" key="2">
    <source>
        <dbReference type="EMBL" id="EEI17268.1"/>
    </source>
</evidence>